<dbReference type="InterPro" id="IPR029044">
    <property type="entry name" value="Nucleotide-diphossugar_trans"/>
</dbReference>
<reference evidence="5 6" key="1">
    <citation type="submission" date="2023-07" db="EMBL/GenBank/DDBJ databases">
        <title>Genomic Encyclopedia of Type Strains, Phase IV (KMG-IV): sequencing the most valuable type-strain genomes for metagenomic binning, comparative biology and taxonomic classification.</title>
        <authorList>
            <person name="Goeker M."/>
        </authorList>
    </citation>
    <scope>NUCLEOTIDE SEQUENCE [LARGE SCALE GENOMIC DNA]</scope>
    <source>
        <strain evidence="5 6">DSM 9768</strain>
    </source>
</reference>
<dbReference type="PANTHER" id="PTHR22916">
    <property type="entry name" value="GLYCOSYLTRANSFERASE"/>
    <property type="match status" value="1"/>
</dbReference>
<dbReference type="Gene3D" id="3.90.550.10">
    <property type="entry name" value="Spore Coat Polysaccharide Biosynthesis Protein SpsA, Chain A"/>
    <property type="match status" value="1"/>
</dbReference>
<protein>
    <submittedName>
        <fullName evidence="5">Glycosyltransferase EpsH</fullName>
        <ecNumber evidence="5">2.4.-.-</ecNumber>
    </submittedName>
</protein>
<keyword evidence="6" id="KW-1185">Reference proteome</keyword>
<proteinExistence type="inferred from homology"/>
<evidence type="ECO:0000259" key="4">
    <source>
        <dbReference type="Pfam" id="PF00535"/>
    </source>
</evidence>
<evidence type="ECO:0000256" key="3">
    <source>
        <dbReference type="ARBA" id="ARBA00022679"/>
    </source>
</evidence>
<name>A0ABT9ZPJ4_9BACI</name>
<accession>A0ABT9ZPJ4</accession>
<evidence type="ECO:0000313" key="6">
    <source>
        <dbReference type="Proteomes" id="UP001230005"/>
    </source>
</evidence>
<comment type="similarity">
    <text evidence="1">Belongs to the glycosyltransferase 2 family.</text>
</comment>
<evidence type="ECO:0000313" key="5">
    <source>
        <dbReference type="EMBL" id="MDQ0253157.1"/>
    </source>
</evidence>
<dbReference type="EMBL" id="JAUSUG010000001">
    <property type="protein sequence ID" value="MDQ0253157.1"/>
    <property type="molecule type" value="Genomic_DNA"/>
</dbReference>
<dbReference type="Proteomes" id="UP001230005">
    <property type="component" value="Unassembled WGS sequence"/>
</dbReference>
<evidence type="ECO:0000256" key="1">
    <source>
        <dbReference type="ARBA" id="ARBA00006739"/>
    </source>
</evidence>
<organism evidence="5 6">
    <name type="scientific">Evansella vedderi</name>
    <dbReference type="NCBI Taxonomy" id="38282"/>
    <lineage>
        <taxon>Bacteria</taxon>
        <taxon>Bacillati</taxon>
        <taxon>Bacillota</taxon>
        <taxon>Bacilli</taxon>
        <taxon>Bacillales</taxon>
        <taxon>Bacillaceae</taxon>
        <taxon>Evansella</taxon>
    </lineage>
</organism>
<gene>
    <name evidence="5" type="ORF">J2S74_000529</name>
</gene>
<dbReference type="Pfam" id="PF00535">
    <property type="entry name" value="Glycos_transf_2"/>
    <property type="match status" value="1"/>
</dbReference>
<dbReference type="InterPro" id="IPR001173">
    <property type="entry name" value="Glyco_trans_2-like"/>
</dbReference>
<keyword evidence="3 5" id="KW-0808">Transferase</keyword>
<dbReference type="PANTHER" id="PTHR22916:SF51">
    <property type="entry name" value="GLYCOSYLTRANSFERASE EPSH-RELATED"/>
    <property type="match status" value="1"/>
</dbReference>
<dbReference type="EC" id="2.4.-.-" evidence="5"/>
<dbReference type="CDD" id="cd00761">
    <property type="entry name" value="Glyco_tranf_GTA_type"/>
    <property type="match status" value="1"/>
</dbReference>
<keyword evidence="2 5" id="KW-0328">Glycosyltransferase</keyword>
<dbReference type="RefSeq" id="WP_307321387.1">
    <property type="nucleotide sequence ID" value="NZ_JAUSUG010000001.1"/>
</dbReference>
<dbReference type="GO" id="GO:0016757">
    <property type="term" value="F:glycosyltransferase activity"/>
    <property type="evidence" value="ECO:0007669"/>
    <property type="project" value="UniProtKB-KW"/>
</dbReference>
<evidence type="ECO:0000256" key="2">
    <source>
        <dbReference type="ARBA" id="ARBA00022676"/>
    </source>
</evidence>
<feature type="domain" description="Glycosyltransferase 2-like" evidence="4">
    <location>
        <begin position="6"/>
        <end position="127"/>
    </location>
</feature>
<dbReference type="SUPFAM" id="SSF53448">
    <property type="entry name" value="Nucleotide-diphospho-sugar transferases"/>
    <property type="match status" value="1"/>
</dbReference>
<sequence>MKPKISIVVPIYNVDEYLSRCLDSLLSQTIEDIEVITINDGSTDNSLEILEQYAKKDSRIIIIDKENGGVSSARNAGLKIAVGDYIGFVDPDDWVNQEMYRSMYDIAMKDKADIVMCSYIREFGSHSKVKNFPLPKKVIFQEEDVRFKLLRRLVGPIKDEVAKPELLDAWGTVWSKLYRRELIMDNQVTFTDLSEIGTNEDSLFNVEVIYYAKSFVFINEHYYHYWRANDASVTTGYKPALVDKYTNLYEKIEAFLEKKKLEPEFYIALNNRISLNTLGLGLNEISKGNKSSVLRKISKIKTILNNQQIRRSFQHFKVGDLPLVWRMFYFFAKLRFSTLFYLMLMSIEVLRKLIR</sequence>
<comment type="caution">
    <text evidence="5">The sequence shown here is derived from an EMBL/GenBank/DDBJ whole genome shotgun (WGS) entry which is preliminary data.</text>
</comment>